<dbReference type="Proteomes" id="UP000295008">
    <property type="component" value="Unassembled WGS sequence"/>
</dbReference>
<evidence type="ECO:0000256" key="2">
    <source>
        <dbReference type="ARBA" id="ARBA00023136"/>
    </source>
</evidence>
<dbReference type="PANTHER" id="PTHR30329">
    <property type="entry name" value="STATOR ELEMENT OF FLAGELLAR MOTOR COMPLEX"/>
    <property type="match status" value="1"/>
</dbReference>
<comment type="caution">
    <text evidence="6">The sequence shown here is derived from an EMBL/GenBank/DDBJ whole genome shotgun (WGS) entry which is preliminary data.</text>
</comment>
<dbReference type="PROSITE" id="PS51123">
    <property type="entry name" value="OMPA_2"/>
    <property type="match status" value="1"/>
</dbReference>
<sequence>MDGKVIAGLLVLFLLLFSPAPGITTVAPNGGLSNTTVTVTVEGKNFSKDTTVKLARAGEADIDGTAIQLISKKQLRCQFDLKGRKAGAWDVVVVRKKKSATLRSGFTIEDPVPQVAAITPGQAVLNSVAVITDLEGKNFRPGARVLLSGQRMDIGATNVKVLSNSQISCEFDLKNAAPGMYSVKVVNEDGKSGSLADAFLVENLGPTVLAIAPARGTAGTATAFELTGKGFRPGATVSLLKSGAEIRATQVNVVSDSRMVGELDLAGKATGIYDVKVTNDDGKSGTLTEGFTLEYPGPRVDSVQPRGGSRGTTIEQLTLVGKGFRPGATVSLTGKDGTIQATEVKVSGDEQIRCRLDLADAPVGNYDLVVRNDDGKSATVDGGFAVEYPGPALQAVRPQNGQIGTTVDKVTLDGAGFRPGASVTFVGKDRKIAANDVKVINDNLIVCRLNLEGAAAGGYDVRVANDDGKAAELRGAFVAEYPAPTVTLVQPANGVADTIVVSVDLAGTGFRPGATVVFSNDRTTLSVLRPQVVSPTRITGIVDLKDASAGTYDVKVTNTDGKSGVLKNGFTVKSLEPSVKGVTPDRGFNNGKVLLTISGANFDSGSTAKLVGNNGGISLPGLNLKLEGASKLSGYFDIKDQPPGQYDVVVTDSRGRSGVLKDGFTVEVFVPSALELNERLKAIYFDFDKANLRADQLASAEQNLAILQANPQLYILLGGHTDERGSQEYNLNLSRRRSEAVQEYLVRQGIDPKRITIYAYGKEHPLKPGHDEEAWALNRRVDILVGEAPPTREQGLQFQDQ</sequence>
<proteinExistence type="predicted"/>
<dbReference type="InterPro" id="IPR050330">
    <property type="entry name" value="Bact_OuterMem_StrucFunc"/>
</dbReference>
<dbReference type="AlphaFoldDB" id="A0A4R1RD38"/>
<dbReference type="InterPro" id="IPR006665">
    <property type="entry name" value="OmpA-like"/>
</dbReference>
<organism evidence="6 7">
    <name type="scientific">Hydrogenispora ethanolica</name>
    <dbReference type="NCBI Taxonomy" id="1082276"/>
    <lineage>
        <taxon>Bacteria</taxon>
        <taxon>Bacillati</taxon>
        <taxon>Bacillota</taxon>
        <taxon>Hydrogenispora</taxon>
    </lineage>
</organism>
<dbReference type="EMBL" id="SLUN01000020">
    <property type="protein sequence ID" value="TCL63774.1"/>
    <property type="molecule type" value="Genomic_DNA"/>
</dbReference>
<keyword evidence="3" id="KW-0998">Cell outer membrane</keyword>
<feature type="domain" description="OmpA-like" evidence="5">
    <location>
        <begin position="672"/>
        <end position="789"/>
    </location>
</feature>
<dbReference type="Gene3D" id="2.60.40.10">
    <property type="entry name" value="Immunoglobulins"/>
    <property type="match status" value="7"/>
</dbReference>
<reference evidence="6 7" key="1">
    <citation type="submission" date="2019-03" db="EMBL/GenBank/DDBJ databases">
        <title>Genomic Encyclopedia of Type Strains, Phase IV (KMG-IV): sequencing the most valuable type-strain genomes for metagenomic binning, comparative biology and taxonomic classification.</title>
        <authorList>
            <person name="Goeker M."/>
        </authorList>
    </citation>
    <scope>NUCLEOTIDE SEQUENCE [LARGE SCALE GENOMIC DNA]</scope>
    <source>
        <strain evidence="6 7">LX-B</strain>
    </source>
</reference>
<evidence type="ECO:0000313" key="6">
    <source>
        <dbReference type="EMBL" id="TCL63774.1"/>
    </source>
</evidence>
<accession>A0A4R1RD38</accession>
<evidence type="ECO:0000313" key="7">
    <source>
        <dbReference type="Proteomes" id="UP000295008"/>
    </source>
</evidence>
<comment type="subcellular location">
    <subcellularLocation>
        <location evidence="1">Cell outer membrane</location>
    </subcellularLocation>
</comment>
<dbReference type="Pfam" id="PF00691">
    <property type="entry name" value="OmpA"/>
    <property type="match status" value="1"/>
</dbReference>
<evidence type="ECO:0000256" key="4">
    <source>
        <dbReference type="PROSITE-ProRule" id="PRU00473"/>
    </source>
</evidence>
<dbReference type="PANTHER" id="PTHR30329:SF21">
    <property type="entry name" value="LIPOPROTEIN YIAD-RELATED"/>
    <property type="match status" value="1"/>
</dbReference>
<dbReference type="SUPFAM" id="SSF103088">
    <property type="entry name" value="OmpA-like"/>
    <property type="match status" value="1"/>
</dbReference>
<dbReference type="InterPro" id="IPR006664">
    <property type="entry name" value="OMP_bac"/>
</dbReference>
<keyword evidence="7" id="KW-1185">Reference proteome</keyword>
<dbReference type="InterPro" id="IPR013783">
    <property type="entry name" value="Ig-like_fold"/>
</dbReference>
<evidence type="ECO:0000259" key="5">
    <source>
        <dbReference type="PROSITE" id="PS51123"/>
    </source>
</evidence>
<dbReference type="InterPro" id="IPR036737">
    <property type="entry name" value="OmpA-like_sf"/>
</dbReference>
<dbReference type="CDD" id="cd07185">
    <property type="entry name" value="OmpA_C-like"/>
    <property type="match status" value="1"/>
</dbReference>
<keyword evidence="2 4" id="KW-0472">Membrane</keyword>
<dbReference type="InterPro" id="IPR014756">
    <property type="entry name" value="Ig_E-set"/>
</dbReference>
<dbReference type="GO" id="GO:0009279">
    <property type="term" value="C:cell outer membrane"/>
    <property type="evidence" value="ECO:0007669"/>
    <property type="project" value="UniProtKB-SubCell"/>
</dbReference>
<evidence type="ECO:0000256" key="3">
    <source>
        <dbReference type="ARBA" id="ARBA00023237"/>
    </source>
</evidence>
<dbReference type="RefSeq" id="WP_132015295.1">
    <property type="nucleotide sequence ID" value="NZ_SLUN01000020.1"/>
</dbReference>
<evidence type="ECO:0000256" key="1">
    <source>
        <dbReference type="ARBA" id="ARBA00004442"/>
    </source>
</evidence>
<gene>
    <name evidence="6" type="ORF">EDC14_102059</name>
</gene>
<dbReference type="SUPFAM" id="SSF81296">
    <property type="entry name" value="E set domains"/>
    <property type="match status" value="4"/>
</dbReference>
<name>A0A4R1RD38_HYDET</name>
<dbReference type="OrthoDB" id="1656124at2"/>
<dbReference type="PRINTS" id="PR01021">
    <property type="entry name" value="OMPADOMAIN"/>
</dbReference>
<protein>
    <submittedName>
        <fullName evidence="6">OmpA family protein</fullName>
    </submittedName>
</protein>
<dbReference type="Gene3D" id="3.30.1330.60">
    <property type="entry name" value="OmpA-like domain"/>
    <property type="match status" value="1"/>
</dbReference>